<dbReference type="AlphaFoldDB" id="A0ABD6DBS6"/>
<comment type="caution">
    <text evidence="1">The sequence shown here is derived from an EMBL/GenBank/DDBJ whole genome shotgun (WGS) entry which is preliminary data.</text>
</comment>
<gene>
    <name evidence="1" type="ORF">ACFSBW_12095</name>
</gene>
<reference evidence="1 2" key="1">
    <citation type="journal article" date="2019" name="Int. J. Syst. Evol. Microbiol.">
        <title>The Global Catalogue of Microorganisms (GCM) 10K type strain sequencing project: providing services to taxonomists for standard genome sequencing and annotation.</title>
        <authorList>
            <consortium name="The Broad Institute Genomics Platform"/>
            <consortium name="The Broad Institute Genome Sequencing Center for Infectious Disease"/>
            <person name="Wu L."/>
            <person name="Ma J."/>
        </authorList>
    </citation>
    <scope>NUCLEOTIDE SEQUENCE [LARGE SCALE GENOMIC DNA]</scope>
    <source>
        <strain evidence="1 2">CGMCC 1.10593</strain>
    </source>
</reference>
<evidence type="ECO:0000313" key="2">
    <source>
        <dbReference type="Proteomes" id="UP001597052"/>
    </source>
</evidence>
<dbReference type="RefSeq" id="WP_256396012.1">
    <property type="nucleotide sequence ID" value="NZ_JANHDJ010000003.1"/>
</dbReference>
<dbReference type="EMBL" id="JBHUDM010000003">
    <property type="protein sequence ID" value="MFD1642614.1"/>
    <property type="molecule type" value="Genomic_DNA"/>
</dbReference>
<keyword evidence="2" id="KW-1185">Reference proteome</keyword>
<proteinExistence type="predicted"/>
<evidence type="ECO:0000313" key="1">
    <source>
        <dbReference type="EMBL" id="MFD1642614.1"/>
    </source>
</evidence>
<dbReference type="Proteomes" id="UP001597052">
    <property type="component" value="Unassembled WGS sequence"/>
</dbReference>
<accession>A0ABD6DBS6</accession>
<name>A0ABD6DBS6_9EURY</name>
<sequence length="46" mass="5258">MKHCPSCGRRLRRQTPDNAEYGVPAVDGRQYPDRCPYCEAAVSHHE</sequence>
<organism evidence="1 2">
    <name type="scientific">Halohasta litorea</name>
    <dbReference type="NCBI Taxonomy" id="869891"/>
    <lineage>
        <taxon>Archaea</taxon>
        <taxon>Methanobacteriati</taxon>
        <taxon>Methanobacteriota</taxon>
        <taxon>Stenosarchaea group</taxon>
        <taxon>Halobacteria</taxon>
        <taxon>Halobacteriales</taxon>
        <taxon>Haloferacaceae</taxon>
        <taxon>Halohasta</taxon>
    </lineage>
</organism>
<protein>
    <recommendedName>
        <fullName evidence="3">Small CPxCG-related zinc finger protein</fullName>
    </recommendedName>
</protein>
<evidence type="ECO:0008006" key="3">
    <source>
        <dbReference type="Google" id="ProtNLM"/>
    </source>
</evidence>